<dbReference type="AlphaFoldDB" id="W6NDK1"/>
<dbReference type="InterPro" id="IPR015915">
    <property type="entry name" value="Kelch-typ_b-propeller"/>
</dbReference>
<reference evidence="3" key="1">
    <citation type="submission" date="2013-03" db="EMBL/GenBank/DDBJ databases">
        <authorList>
            <person name="Aslett M."/>
        </authorList>
    </citation>
    <scope>NUCLEOTIDE SEQUENCE [LARGE SCALE GENOMIC DNA]</scope>
    <source>
        <strain evidence="3">ISE/inbred ISE</strain>
    </source>
</reference>
<dbReference type="EMBL" id="CAVP010058853">
    <property type="protein sequence ID" value="CDL95251.1"/>
    <property type="molecule type" value="Genomic_DNA"/>
</dbReference>
<protein>
    <submittedName>
        <fullName evidence="3">Kelch repeat type 1 domain containing protein</fullName>
    </submittedName>
</protein>
<evidence type="ECO:0000256" key="1">
    <source>
        <dbReference type="ARBA" id="ARBA00022441"/>
    </source>
</evidence>
<dbReference type="Gene3D" id="2.120.10.80">
    <property type="entry name" value="Kelch-type beta propeller"/>
    <property type="match status" value="1"/>
</dbReference>
<dbReference type="PANTHER" id="PTHR24412">
    <property type="entry name" value="KELCH PROTEIN"/>
    <property type="match status" value="1"/>
</dbReference>
<sequence length="154" mass="16509">MGTGRGSLCVSVLDGCIYAVGGKSNGSILSTVERLDPRVGRWEEVCPMSTPRIGHGSAVLHDALYVVGGLNEISDSLSSAEMYDSRANKWTSVANMNSGRDGVGLSAVNGKLYAIGGYRDNSVEVFDSKTYQWKHHSNMNCKRLDPGVAVLQKP</sequence>
<dbReference type="Pfam" id="PF01344">
    <property type="entry name" value="Kelch_1"/>
    <property type="match status" value="3"/>
</dbReference>
<proteinExistence type="predicted"/>
<name>W6NDK1_HAECO</name>
<comment type="caution">
    <text evidence="3">The sequence shown here is derived from an EMBL/GenBank/DDBJ whole genome shotgun (WGS) entry which is preliminary data.</text>
</comment>
<evidence type="ECO:0000256" key="2">
    <source>
        <dbReference type="ARBA" id="ARBA00022737"/>
    </source>
</evidence>
<reference evidence="3" key="2">
    <citation type="submission" date="2013-05" db="EMBL/GenBank/DDBJ databases">
        <title>The genome and transcriptome of Haemonchus contortus: a key model parasite for drug and vaccine discovery.</title>
        <authorList>
            <person name="Laing R."/>
            <person name="Kikuchi T."/>
            <person name="Martinelli A."/>
            <person name="Tsai I.J."/>
            <person name="Beech R.N."/>
            <person name="Redman E."/>
            <person name="Holroyd N."/>
            <person name="Bartley D.J."/>
            <person name="Beasley H."/>
            <person name="Britton C."/>
            <person name="Curran D."/>
            <person name="Devaney E."/>
            <person name="Gilabert A."/>
            <person name="Jackson F."/>
            <person name="Hunt M."/>
            <person name="Johnston S."/>
            <person name="Kryukov I."/>
            <person name="Li K."/>
            <person name="Morrison A.A."/>
            <person name="Reid A.J."/>
            <person name="Sargison N."/>
            <person name="Saunders G."/>
            <person name="Wasmuth J.D."/>
            <person name="Wolstenholme A."/>
            <person name="Berriman M."/>
            <person name="Gilleard J.S."/>
            <person name="Cotton J.A."/>
        </authorList>
    </citation>
    <scope>NUCLEOTIDE SEQUENCE [LARGE SCALE GENOMIC DNA]</scope>
    <source>
        <strain evidence="3">ISE/inbred ISE</strain>
    </source>
</reference>
<accession>W6NDK1</accession>
<dbReference type="InterPro" id="IPR006652">
    <property type="entry name" value="Kelch_1"/>
</dbReference>
<keyword evidence="2" id="KW-0677">Repeat</keyword>
<keyword evidence="1" id="KW-0880">Kelch repeat</keyword>
<organism evidence="3">
    <name type="scientific">Haemonchus contortus</name>
    <name type="common">Barber pole worm</name>
    <dbReference type="NCBI Taxonomy" id="6289"/>
    <lineage>
        <taxon>Eukaryota</taxon>
        <taxon>Metazoa</taxon>
        <taxon>Ecdysozoa</taxon>
        <taxon>Nematoda</taxon>
        <taxon>Chromadorea</taxon>
        <taxon>Rhabditida</taxon>
        <taxon>Rhabditina</taxon>
        <taxon>Rhabditomorpha</taxon>
        <taxon>Strongyloidea</taxon>
        <taxon>Trichostrongylidae</taxon>
        <taxon>Haemonchus</taxon>
    </lineage>
</organism>
<gene>
    <name evidence="3" type="ORF">HCOI_01413100</name>
</gene>
<dbReference type="SMART" id="SM00612">
    <property type="entry name" value="Kelch"/>
    <property type="match status" value="3"/>
</dbReference>
<dbReference type="PANTHER" id="PTHR24412:SF451">
    <property type="entry name" value="KELCH-LIKE PROTEIN 20"/>
    <property type="match status" value="1"/>
</dbReference>
<evidence type="ECO:0000313" key="3">
    <source>
        <dbReference type="EMBL" id="CDL95251.1"/>
    </source>
</evidence>
<dbReference type="SUPFAM" id="SSF117281">
    <property type="entry name" value="Kelch motif"/>
    <property type="match status" value="1"/>
</dbReference>